<evidence type="ECO:0000313" key="6">
    <source>
        <dbReference type="Proteomes" id="UP000030765"/>
    </source>
</evidence>
<dbReference type="Pfam" id="PF09079">
    <property type="entry name" value="WHD_Cdc6"/>
    <property type="match status" value="1"/>
</dbReference>
<keyword evidence="2" id="KW-0235">DNA replication</keyword>
<dbReference type="GO" id="GO:0006260">
    <property type="term" value="P:DNA replication"/>
    <property type="evidence" value="ECO:0007669"/>
    <property type="project" value="UniProtKB-KW"/>
</dbReference>
<feature type="domain" description="Cdc6 C-terminal" evidence="3">
    <location>
        <begin position="1"/>
        <end position="77"/>
    </location>
</feature>
<dbReference type="InterPro" id="IPR036390">
    <property type="entry name" value="WH_DNA-bd_sf"/>
</dbReference>
<reference evidence="4 6" key="1">
    <citation type="journal article" date="2014" name="BMC Genomics">
        <title>Genome sequence of Anopheles sinensis provides insight into genetics basis of mosquito competence for malaria parasites.</title>
        <authorList>
            <person name="Zhou D."/>
            <person name="Zhang D."/>
            <person name="Ding G."/>
            <person name="Shi L."/>
            <person name="Hou Q."/>
            <person name="Ye Y."/>
            <person name="Xu Y."/>
            <person name="Zhou H."/>
            <person name="Xiong C."/>
            <person name="Li S."/>
            <person name="Yu J."/>
            <person name="Hong S."/>
            <person name="Yu X."/>
            <person name="Zou P."/>
            <person name="Chen C."/>
            <person name="Chang X."/>
            <person name="Wang W."/>
            <person name="Lv Y."/>
            <person name="Sun Y."/>
            <person name="Ma L."/>
            <person name="Shen B."/>
            <person name="Zhu C."/>
        </authorList>
    </citation>
    <scope>NUCLEOTIDE SEQUENCE [LARGE SCALE GENOMIC DNA]</scope>
</reference>
<evidence type="ECO:0000256" key="1">
    <source>
        <dbReference type="ARBA" id="ARBA00006184"/>
    </source>
</evidence>
<dbReference type="InterPro" id="IPR036388">
    <property type="entry name" value="WH-like_DNA-bd_sf"/>
</dbReference>
<protein>
    <submittedName>
        <fullName evidence="4">AGAP005176-PA-like protein</fullName>
    </submittedName>
</protein>
<dbReference type="InterPro" id="IPR015163">
    <property type="entry name" value="Cdc6_C"/>
</dbReference>
<keyword evidence="6" id="KW-1185">Reference proteome</keyword>
<dbReference type="SUPFAM" id="SSF46785">
    <property type="entry name" value="Winged helix' DNA-binding domain"/>
    <property type="match status" value="1"/>
</dbReference>
<accession>A0A084WV06</accession>
<dbReference type="EMBL" id="ATLV01007941">
    <property type="status" value="NOT_ANNOTATED_CDS"/>
    <property type="molecule type" value="Genomic_DNA"/>
</dbReference>
<dbReference type="STRING" id="74873.A0A084WV06"/>
<reference evidence="5" key="2">
    <citation type="submission" date="2020-05" db="UniProtKB">
        <authorList>
            <consortium name="EnsemblMetazoa"/>
        </authorList>
    </citation>
    <scope>IDENTIFICATION</scope>
</reference>
<evidence type="ECO:0000259" key="3">
    <source>
        <dbReference type="SMART" id="SM01074"/>
    </source>
</evidence>
<dbReference type="EnsemblMetazoa" id="ASIC001795-RA">
    <property type="protein sequence ID" value="ASIC001795-PA"/>
    <property type="gene ID" value="ASIC001795"/>
</dbReference>
<organism evidence="5 6">
    <name type="scientific">Anopheles sinensis</name>
    <name type="common">Mosquito</name>
    <dbReference type="NCBI Taxonomy" id="74873"/>
    <lineage>
        <taxon>Eukaryota</taxon>
        <taxon>Metazoa</taxon>
        <taxon>Ecdysozoa</taxon>
        <taxon>Arthropoda</taxon>
        <taxon>Hexapoda</taxon>
        <taxon>Insecta</taxon>
        <taxon>Pterygota</taxon>
        <taxon>Neoptera</taxon>
        <taxon>Endopterygota</taxon>
        <taxon>Diptera</taxon>
        <taxon>Nematocera</taxon>
        <taxon>Culicoidea</taxon>
        <taxon>Culicidae</taxon>
        <taxon>Anophelinae</taxon>
        <taxon>Anopheles</taxon>
    </lineage>
</organism>
<comment type="similarity">
    <text evidence="1">Belongs to the CDC6/cdc18 family.</text>
</comment>
<dbReference type="EMBL" id="KL644492">
    <property type="protein sequence ID" value="KFB54050.1"/>
    <property type="molecule type" value="Genomic_DNA"/>
</dbReference>
<evidence type="ECO:0000313" key="5">
    <source>
        <dbReference type="EnsemblMetazoa" id="ASIC001795-PA"/>
    </source>
</evidence>
<gene>
    <name evidence="4" type="ORF">ZHAS_00001795</name>
</gene>
<dbReference type="VEuPathDB" id="VectorBase:ASIS004280"/>
<name>A0A084WV06_ANOSI</name>
<sequence length="95" mass="10933">MLVLKHGKNKDITVGKLHDVYRSICVKRNLHAVDQTEFINLCSLVETRGIVRLQGKKEPRMHRVYLQWDEEEVSAALNDKQLINSIMDDVSCLGK</sequence>
<dbReference type="Gene3D" id="1.10.10.10">
    <property type="entry name" value="Winged helix-like DNA-binding domain superfamily/Winged helix DNA-binding domain"/>
    <property type="match status" value="1"/>
</dbReference>
<dbReference type="OrthoDB" id="1926878at2759"/>
<dbReference type="AlphaFoldDB" id="A0A084WV06"/>
<evidence type="ECO:0000256" key="2">
    <source>
        <dbReference type="ARBA" id="ARBA00022705"/>
    </source>
</evidence>
<proteinExistence type="inferred from homology"/>
<dbReference type="SMART" id="SM01074">
    <property type="entry name" value="Cdc6_C"/>
    <property type="match status" value="1"/>
</dbReference>
<evidence type="ECO:0000313" key="4">
    <source>
        <dbReference type="EMBL" id="KFB54050.1"/>
    </source>
</evidence>
<dbReference type="VEuPathDB" id="VectorBase:ASIC001795"/>
<dbReference type="Proteomes" id="UP000030765">
    <property type="component" value="Unassembled WGS sequence"/>
</dbReference>